<dbReference type="Proteomes" id="UP000266272">
    <property type="component" value="Unassembled WGS sequence"/>
</dbReference>
<dbReference type="EMBL" id="PXOA01000136">
    <property type="protein sequence ID" value="RFU79869.1"/>
    <property type="molecule type" value="Genomic_DNA"/>
</dbReference>
<evidence type="ECO:0000256" key="1">
    <source>
        <dbReference type="SAM" id="MobiDB-lite"/>
    </source>
</evidence>
<keyword evidence="3" id="KW-1185">Reference proteome</keyword>
<organism evidence="2 3">
    <name type="scientific">Trichoderma arundinaceum</name>
    <dbReference type="NCBI Taxonomy" id="490622"/>
    <lineage>
        <taxon>Eukaryota</taxon>
        <taxon>Fungi</taxon>
        <taxon>Dikarya</taxon>
        <taxon>Ascomycota</taxon>
        <taxon>Pezizomycotina</taxon>
        <taxon>Sordariomycetes</taxon>
        <taxon>Hypocreomycetidae</taxon>
        <taxon>Hypocreales</taxon>
        <taxon>Hypocreaceae</taxon>
        <taxon>Trichoderma</taxon>
    </lineage>
</organism>
<accession>A0A395NUU1</accession>
<proteinExistence type="predicted"/>
<dbReference type="OrthoDB" id="4900084at2759"/>
<gene>
    <name evidence="2" type="ORF">TARUN_2358</name>
</gene>
<feature type="compositionally biased region" description="Low complexity" evidence="1">
    <location>
        <begin position="157"/>
        <end position="193"/>
    </location>
</feature>
<reference evidence="2 3" key="1">
    <citation type="journal article" date="2018" name="PLoS Pathog.">
        <title>Evolution of structural diversity of trichothecenes, a family of toxins produced by plant pathogenic and entomopathogenic fungi.</title>
        <authorList>
            <person name="Proctor R.H."/>
            <person name="McCormick S.P."/>
            <person name="Kim H.S."/>
            <person name="Cardoza R.E."/>
            <person name="Stanley A.M."/>
            <person name="Lindo L."/>
            <person name="Kelly A."/>
            <person name="Brown D.W."/>
            <person name="Lee T."/>
            <person name="Vaughan M.M."/>
            <person name="Alexander N.J."/>
            <person name="Busman M."/>
            <person name="Gutierrez S."/>
        </authorList>
    </citation>
    <scope>NUCLEOTIDE SEQUENCE [LARGE SCALE GENOMIC DNA]</scope>
    <source>
        <strain evidence="2 3">IBT 40837</strain>
    </source>
</reference>
<name>A0A395NUU1_TRIAR</name>
<sequence length="200" mass="20486">MMPTPLSPSQPILPPGAPSLKSVPPRGLCLRVVFYGHASHEHNTPPLCVTNATYADSVPSRDGLLADVASWAGLHGLSIRHAGGRIDPSKAKLYILPRGSPGGGLLALEVVPGGGLAMPGDVIKVVRLEGVEERVWEETLRDVRREGYEGVVAVDMSASSSSSSDATGDSDTTATDEAPAPAASVVDADANADTGVAAST</sequence>
<evidence type="ECO:0000313" key="3">
    <source>
        <dbReference type="Proteomes" id="UP000266272"/>
    </source>
</evidence>
<comment type="caution">
    <text evidence="2">The sequence shown here is derived from an EMBL/GenBank/DDBJ whole genome shotgun (WGS) entry which is preliminary data.</text>
</comment>
<dbReference type="AlphaFoldDB" id="A0A395NUU1"/>
<feature type="region of interest" description="Disordered" evidence="1">
    <location>
        <begin position="155"/>
        <end position="200"/>
    </location>
</feature>
<evidence type="ECO:0000313" key="2">
    <source>
        <dbReference type="EMBL" id="RFU79869.1"/>
    </source>
</evidence>
<protein>
    <submittedName>
        <fullName evidence="2">Uncharacterized protein</fullName>
    </submittedName>
</protein>